<keyword evidence="1" id="KW-1133">Transmembrane helix</keyword>
<organism evidence="2 3">
    <name type="scientific">Sediminitomix flava</name>
    <dbReference type="NCBI Taxonomy" id="379075"/>
    <lineage>
        <taxon>Bacteria</taxon>
        <taxon>Pseudomonadati</taxon>
        <taxon>Bacteroidota</taxon>
        <taxon>Cytophagia</taxon>
        <taxon>Cytophagales</taxon>
        <taxon>Flammeovirgaceae</taxon>
        <taxon>Sediminitomix</taxon>
    </lineage>
</organism>
<sequence length="146" mass="16863">MEQYKIKKSEAKRIVYQQLPKKILVLILVIGYFLYVCITLLIDFETNTILIVTGLLIALSISTFFVVNDVKNTINELSGSYYELVDNKLYHILSSGDTVTIDLKNLNKITVNSKGIIIRTFNRKYYLSNKITNSSNLFNQIKRCRQ</sequence>
<feature type="transmembrane region" description="Helical" evidence="1">
    <location>
        <begin position="23"/>
        <end position="42"/>
    </location>
</feature>
<evidence type="ECO:0000313" key="3">
    <source>
        <dbReference type="Proteomes" id="UP000245535"/>
    </source>
</evidence>
<keyword evidence="1" id="KW-0472">Membrane</keyword>
<keyword evidence="1" id="KW-0812">Transmembrane</keyword>
<comment type="caution">
    <text evidence="2">The sequence shown here is derived from an EMBL/GenBank/DDBJ whole genome shotgun (WGS) entry which is preliminary data.</text>
</comment>
<feature type="transmembrane region" description="Helical" evidence="1">
    <location>
        <begin position="48"/>
        <end position="67"/>
    </location>
</feature>
<dbReference type="AlphaFoldDB" id="A0A315Z4E0"/>
<name>A0A315Z4E0_SEDFL</name>
<proteinExistence type="predicted"/>
<protein>
    <submittedName>
        <fullName evidence="2">Uncharacterized protein</fullName>
    </submittedName>
</protein>
<gene>
    <name evidence="2" type="ORF">BC781_10813</name>
</gene>
<dbReference type="Proteomes" id="UP000245535">
    <property type="component" value="Unassembled WGS sequence"/>
</dbReference>
<keyword evidence="3" id="KW-1185">Reference proteome</keyword>
<dbReference type="EMBL" id="QGDO01000008">
    <property type="protein sequence ID" value="PWJ37878.1"/>
    <property type="molecule type" value="Genomic_DNA"/>
</dbReference>
<reference evidence="2 3" key="1">
    <citation type="submission" date="2018-03" db="EMBL/GenBank/DDBJ databases">
        <title>Genomic Encyclopedia of Archaeal and Bacterial Type Strains, Phase II (KMG-II): from individual species to whole genera.</title>
        <authorList>
            <person name="Goeker M."/>
        </authorList>
    </citation>
    <scope>NUCLEOTIDE SEQUENCE [LARGE SCALE GENOMIC DNA]</scope>
    <source>
        <strain evidence="2 3">DSM 28229</strain>
    </source>
</reference>
<evidence type="ECO:0000313" key="2">
    <source>
        <dbReference type="EMBL" id="PWJ37878.1"/>
    </source>
</evidence>
<evidence type="ECO:0000256" key="1">
    <source>
        <dbReference type="SAM" id="Phobius"/>
    </source>
</evidence>
<accession>A0A315Z4E0</accession>